<organism evidence="8 9">
    <name type="scientific">Aquariibacter lacus</name>
    <dbReference type="NCBI Taxonomy" id="2801332"/>
    <lineage>
        <taxon>Bacteria</taxon>
        <taxon>Pseudomonadati</taxon>
        <taxon>Pseudomonadota</taxon>
        <taxon>Betaproteobacteria</taxon>
        <taxon>Burkholderiales</taxon>
        <taxon>Sphaerotilaceae</taxon>
        <taxon>Aquariibacter</taxon>
    </lineage>
</organism>
<keyword evidence="3" id="KW-0175">Coiled coil</keyword>
<dbReference type="GO" id="GO:0007155">
    <property type="term" value="P:cell adhesion"/>
    <property type="evidence" value="ECO:0007669"/>
    <property type="project" value="InterPro"/>
</dbReference>
<keyword evidence="4 5" id="KW-0975">Bacterial flagellum</keyword>
<evidence type="ECO:0000256" key="4">
    <source>
        <dbReference type="ARBA" id="ARBA00023143"/>
    </source>
</evidence>
<evidence type="ECO:0000256" key="2">
    <source>
        <dbReference type="ARBA" id="ARBA00011255"/>
    </source>
</evidence>
<name>A0A9X1BNS6_9BURK</name>
<dbReference type="InterPro" id="IPR010809">
    <property type="entry name" value="FliD_C"/>
</dbReference>
<dbReference type="InterPro" id="IPR040026">
    <property type="entry name" value="FliD"/>
</dbReference>
<feature type="domain" description="Flagellar hook-associated protein 2 N-terminal" evidence="6">
    <location>
        <begin position="11"/>
        <end position="106"/>
    </location>
</feature>
<comment type="function">
    <text evidence="5">Required for morphogenesis and for the elongation of the flagellar filament by facilitating polymerization of the flagellin monomers at the tip of growing filament. Forms a capping structure, which prevents flagellin subunits (transported through the central channel of the flagellum) from leaking out without polymerization at the distal end.</text>
</comment>
<dbReference type="InterPro" id="IPR003481">
    <property type="entry name" value="FliD_N"/>
</dbReference>
<evidence type="ECO:0000313" key="8">
    <source>
        <dbReference type="EMBL" id="MBL0720450.1"/>
    </source>
</evidence>
<sequence length="462" mass="46748">MATVSSTGLGSGLDVSSIVSQLVAIERQPIAQLQTAAKGIQTKISAYGQVNSLMSTLREASAKLAGAGLWAQSSASSDSTAVKVSGSGSAAAGSYTVSVQQLARAHSLASPAQASAEAVMGSGQLALTVGGNTTTLDFSEADTTLADIRDAINASAAGVNAAIVSDVNGARLTLTSRSSGLAQAMTIGASDLSGGAASGAFASLGYPGGMSQTQAAANALATVNGLAVESAGNQLDGAIPGLSLNLQALTSTPAEISVSSDSGGQKAAVQAFADAYNALNNYLRTQTRYDEGTSTAGTLQGDSTAVSLLGRMRSMLRESSSASASFSRFADLGFDVQKDGTVKIDSAKLDTALAQPAELAKLFGASGTAGDSSSQGLALRLRNLADSLTGFDGLLSSRSEGLRARLDRNGDEQERLENRVSQVQARLLRQYQALDASMSQLSGLSSYVTQQLNMLNSSSNKA</sequence>
<evidence type="ECO:0000256" key="3">
    <source>
        <dbReference type="ARBA" id="ARBA00023054"/>
    </source>
</evidence>
<keyword evidence="5" id="KW-0964">Secreted</keyword>
<dbReference type="PANTHER" id="PTHR30288">
    <property type="entry name" value="FLAGELLAR CAP/ASSEMBLY PROTEIN FLID"/>
    <property type="match status" value="1"/>
</dbReference>
<dbReference type="Pfam" id="PF07196">
    <property type="entry name" value="Flagellin_IN"/>
    <property type="match status" value="1"/>
</dbReference>
<proteinExistence type="inferred from homology"/>
<dbReference type="EMBL" id="JAERRA010000002">
    <property type="protein sequence ID" value="MBL0720450.1"/>
    <property type="molecule type" value="Genomic_DNA"/>
</dbReference>
<dbReference type="InterPro" id="IPR010810">
    <property type="entry name" value="Flagellin_hook_IN_motif"/>
</dbReference>
<keyword evidence="8" id="KW-0282">Flagellum</keyword>
<dbReference type="GO" id="GO:0005576">
    <property type="term" value="C:extracellular region"/>
    <property type="evidence" value="ECO:0007669"/>
    <property type="project" value="UniProtKB-SubCell"/>
</dbReference>
<dbReference type="AlphaFoldDB" id="A0A9X1BNS6"/>
<dbReference type="GO" id="GO:0009421">
    <property type="term" value="C:bacterial-type flagellum filament cap"/>
    <property type="evidence" value="ECO:0007669"/>
    <property type="project" value="InterPro"/>
</dbReference>
<comment type="subcellular location">
    <subcellularLocation>
        <location evidence="5">Secreted</location>
    </subcellularLocation>
    <subcellularLocation>
        <location evidence="5">Bacterial flagellum</location>
    </subcellularLocation>
</comment>
<evidence type="ECO:0000259" key="7">
    <source>
        <dbReference type="Pfam" id="PF07195"/>
    </source>
</evidence>
<comment type="subunit">
    <text evidence="2 5">Homopentamer.</text>
</comment>
<dbReference type="Proteomes" id="UP000643207">
    <property type="component" value="Unassembled WGS sequence"/>
</dbReference>
<feature type="domain" description="Flagellar hook-associated protein 2 C-terminal" evidence="7">
    <location>
        <begin position="216"/>
        <end position="441"/>
    </location>
</feature>
<keyword evidence="8" id="KW-0966">Cell projection</keyword>
<accession>A0A9X1BNS6</accession>
<protein>
    <recommendedName>
        <fullName evidence="5">Flagellar hook-associated protein 2</fullName>
        <shortName evidence="5">HAP2</shortName>
    </recommendedName>
    <alternativeName>
        <fullName evidence="5">Flagellar cap protein</fullName>
    </alternativeName>
</protein>
<dbReference type="GO" id="GO:0009424">
    <property type="term" value="C:bacterial-type flagellum hook"/>
    <property type="evidence" value="ECO:0007669"/>
    <property type="project" value="UniProtKB-UniRule"/>
</dbReference>
<evidence type="ECO:0000313" key="9">
    <source>
        <dbReference type="Proteomes" id="UP000643207"/>
    </source>
</evidence>
<comment type="caution">
    <text evidence="8">The sequence shown here is derived from an EMBL/GenBank/DDBJ whole genome shotgun (WGS) entry which is preliminary data.</text>
</comment>
<dbReference type="GO" id="GO:0071973">
    <property type="term" value="P:bacterial-type flagellum-dependent cell motility"/>
    <property type="evidence" value="ECO:0007669"/>
    <property type="project" value="TreeGrafter"/>
</dbReference>
<dbReference type="Pfam" id="PF07195">
    <property type="entry name" value="FliD_C"/>
    <property type="match status" value="1"/>
</dbReference>
<dbReference type="RefSeq" id="WP_201826899.1">
    <property type="nucleotide sequence ID" value="NZ_JAERRA010000002.1"/>
</dbReference>
<evidence type="ECO:0000256" key="5">
    <source>
        <dbReference type="RuleBase" id="RU362066"/>
    </source>
</evidence>
<evidence type="ECO:0000259" key="6">
    <source>
        <dbReference type="Pfam" id="PF02465"/>
    </source>
</evidence>
<keyword evidence="9" id="KW-1185">Reference proteome</keyword>
<dbReference type="Pfam" id="PF02465">
    <property type="entry name" value="FliD_N"/>
    <property type="match status" value="1"/>
</dbReference>
<keyword evidence="8" id="KW-0969">Cilium</keyword>
<dbReference type="PANTHER" id="PTHR30288:SF0">
    <property type="entry name" value="FLAGELLAR HOOK-ASSOCIATED PROTEIN 2"/>
    <property type="match status" value="1"/>
</dbReference>
<reference evidence="8 9" key="1">
    <citation type="submission" date="2021-01" db="EMBL/GenBank/DDBJ databases">
        <title>Piscinibacter sp. Jin2 Genome sequencing and assembly.</title>
        <authorList>
            <person name="Kim I."/>
        </authorList>
    </citation>
    <scope>NUCLEOTIDE SEQUENCE [LARGE SCALE GENOMIC DNA]</scope>
    <source>
        <strain evidence="8 9">Jin2</strain>
    </source>
</reference>
<gene>
    <name evidence="8" type="primary">fliD</name>
    <name evidence="8" type="ORF">JI742_11180</name>
</gene>
<comment type="similarity">
    <text evidence="1 5">Belongs to the FliD family.</text>
</comment>
<evidence type="ECO:0000256" key="1">
    <source>
        <dbReference type="ARBA" id="ARBA00009764"/>
    </source>
</evidence>